<dbReference type="Pfam" id="PF19875">
    <property type="entry name" value="DUF6348"/>
    <property type="match status" value="1"/>
</dbReference>
<reference evidence="2" key="1">
    <citation type="journal article" date="2019" name="Int. J. Syst. Evol. Microbiol.">
        <title>The Global Catalogue of Microorganisms (GCM) 10K type strain sequencing project: providing services to taxonomists for standard genome sequencing and annotation.</title>
        <authorList>
            <consortium name="The Broad Institute Genomics Platform"/>
            <consortium name="The Broad Institute Genome Sequencing Center for Infectious Disease"/>
            <person name="Wu L."/>
            <person name="Ma J."/>
        </authorList>
    </citation>
    <scope>NUCLEOTIDE SEQUENCE [LARGE SCALE GENOMIC DNA]</scope>
    <source>
        <strain evidence="2">JCM 16601</strain>
    </source>
</reference>
<organism evidence="1 2">
    <name type="scientific">Mucilaginibacter dorajii</name>
    <dbReference type="NCBI Taxonomy" id="692994"/>
    <lineage>
        <taxon>Bacteria</taxon>
        <taxon>Pseudomonadati</taxon>
        <taxon>Bacteroidota</taxon>
        <taxon>Sphingobacteriia</taxon>
        <taxon>Sphingobacteriales</taxon>
        <taxon>Sphingobacteriaceae</taxon>
        <taxon>Mucilaginibacter</taxon>
    </lineage>
</organism>
<dbReference type="EMBL" id="BAAAZC010000009">
    <property type="protein sequence ID" value="GAA3967117.1"/>
    <property type="molecule type" value="Genomic_DNA"/>
</dbReference>
<evidence type="ECO:0000313" key="1">
    <source>
        <dbReference type="EMBL" id="GAA3967117.1"/>
    </source>
</evidence>
<gene>
    <name evidence="1" type="ORF">GCM10022210_14710</name>
</gene>
<sequence length="248" mass="28747">MGLFDFFKKKPITIEPPQQPADEEPIDRNLELLEAFKLRLIEMGYKVEWHNKYQGIVINDELEIATTIVNNPNNHPSVLQLIVLAIHLQYFPGGIQECFVGIGLTFQDQVKSALHNYIDSIFLTIIDSFSESHNPDFDFMVNTDGKDVLWHPKFGSMLLQGKWDEQPIGEPLFELLNKQIPDKLTSNKINWLKIYLFKRDNEPIIGDCLLNNQPWDEGMALVSQYANSWNVEGDFKGIKQFIMFRRCD</sequence>
<accession>A0ABP7PMM6</accession>
<dbReference type="Proteomes" id="UP001500742">
    <property type="component" value="Unassembled WGS sequence"/>
</dbReference>
<keyword evidence="2" id="KW-1185">Reference proteome</keyword>
<proteinExistence type="predicted"/>
<comment type="caution">
    <text evidence="1">The sequence shown here is derived from an EMBL/GenBank/DDBJ whole genome shotgun (WGS) entry which is preliminary data.</text>
</comment>
<protein>
    <submittedName>
        <fullName evidence="1">Uncharacterized protein</fullName>
    </submittedName>
</protein>
<evidence type="ECO:0000313" key="2">
    <source>
        <dbReference type="Proteomes" id="UP001500742"/>
    </source>
</evidence>
<name>A0ABP7PMM6_9SPHI</name>
<dbReference type="RefSeq" id="WP_259089037.1">
    <property type="nucleotide sequence ID" value="NZ_BAAAZC010000009.1"/>
</dbReference>
<dbReference type="InterPro" id="IPR045929">
    <property type="entry name" value="DUF6348"/>
</dbReference>